<dbReference type="GO" id="GO:0003824">
    <property type="term" value="F:catalytic activity"/>
    <property type="evidence" value="ECO:0007669"/>
    <property type="project" value="UniProtKB-ARBA"/>
</dbReference>
<dbReference type="PANTHER" id="PTHR46663">
    <property type="entry name" value="DIGUANYLATE CYCLASE DGCT-RELATED"/>
    <property type="match status" value="1"/>
</dbReference>
<dbReference type="AlphaFoldDB" id="A0A850RB98"/>
<comment type="cofactor">
    <cofactor evidence="1">
        <name>Mg(2+)</name>
        <dbReference type="ChEBI" id="CHEBI:18420"/>
    </cofactor>
</comment>
<dbReference type="SMART" id="SM00304">
    <property type="entry name" value="HAMP"/>
    <property type="match status" value="1"/>
</dbReference>
<dbReference type="CDD" id="cd06225">
    <property type="entry name" value="HAMP"/>
    <property type="match status" value="1"/>
</dbReference>
<gene>
    <name evidence="6" type="ORF">HW932_04630</name>
</gene>
<dbReference type="InterPro" id="IPR052163">
    <property type="entry name" value="DGC-Regulatory_Protein"/>
</dbReference>
<sequence length="561" mass="62335">MPPESDQVQTSPAKPDSARRGPIRHRFGLREHLALVLLTVALLPLLTLYWAERHQIQADALELTHQTLNLIADVQQRRINLELHRLEDLTRLVSSRTQMRLSLAAYARDGDPKHLELIARILTDAIEAIPELHGIWIRDPSGRTLIQITRDGVRANTLDQADIPVADPAPILFRRLETQKPEIWLNGPLVLDEAIIGSVHLLVRMENILALLEDFDNQSPGGETVLLLCGGTGETFAWSARAGIWNLTTTPSGPLNDLLKSLSSHADPVHAPTPTTSGIATDGALIHTARALSLDCSRLLVHTNRDKITQSARKQRELLVYVTFSLILLALVTAVVVARAIANPVHELTNGMRRLSQGDYYTRLPEHGWGELSRLTQAFNETAASLQHAIQARLRSERELATLANTDALTGLNNRRRFMELLNQHFERTRHPANNGALLYLDLDGFKPINDQYGHDAGDAVLRIVAERLRRVVREQDHLGRLGGDEFAVLLDRFEAGFEPESVARRIDETLSQPMTIQGQQLRIGCSLGLVHISPDSTPSRLLKDADTAMYQAKAGKPGRT</sequence>
<dbReference type="Proteomes" id="UP000592294">
    <property type="component" value="Unassembled WGS sequence"/>
</dbReference>
<evidence type="ECO:0000256" key="3">
    <source>
        <dbReference type="SAM" id="Phobius"/>
    </source>
</evidence>
<feature type="transmembrane region" description="Helical" evidence="3">
    <location>
        <begin position="318"/>
        <end position="342"/>
    </location>
</feature>
<dbReference type="GO" id="GO:0016020">
    <property type="term" value="C:membrane"/>
    <property type="evidence" value="ECO:0007669"/>
    <property type="project" value="InterPro"/>
</dbReference>
<dbReference type="Pfam" id="PF00672">
    <property type="entry name" value="HAMP"/>
    <property type="match status" value="1"/>
</dbReference>
<feature type="region of interest" description="Disordered" evidence="2">
    <location>
        <begin position="1"/>
        <end position="22"/>
    </location>
</feature>
<proteinExistence type="predicted"/>
<dbReference type="PANTHER" id="PTHR46663:SF2">
    <property type="entry name" value="GGDEF DOMAIN-CONTAINING PROTEIN"/>
    <property type="match status" value="1"/>
</dbReference>
<dbReference type="PROSITE" id="PS50885">
    <property type="entry name" value="HAMP"/>
    <property type="match status" value="1"/>
</dbReference>
<dbReference type="Gene3D" id="3.30.70.270">
    <property type="match status" value="1"/>
</dbReference>
<name>A0A850RB98_9GAMM</name>
<keyword evidence="3" id="KW-0812">Transmembrane</keyword>
<keyword evidence="3" id="KW-1133">Transmembrane helix</keyword>
<keyword evidence="3" id="KW-0472">Membrane</keyword>
<feature type="domain" description="HAMP" evidence="4">
    <location>
        <begin position="339"/>
        <end position="391"/>
    </location>
</feature>
<feature type="transmembrane region" description="Helical" evidence="3">
    <location>
        <begin position="32"/>
        <end position="51"/>
    </location>
</feature>
<feature type="compositionally biased region" description="Polar residues" evidence="2">
    <location>
        <begin position="1"/>
        <end position="12"/>
    </location>
</feature>
<evidence type="ECO:0000256" key="1">
    <source>
        <dbReference type="ARBA" id="ARBA00001946"/>
    </source>
</evidence>
<feature type="domain" description="GGDEF" evidence="5">
    <location>
        <begin position="434"/>
        <end position="561"/>
    </location>
</feature>
<accession>A0A850RB98</accession>
<comment type="caution">
    <text evidence="6">The sequence shown here is derived from an EMBL/GenBank/DDBJ whole genome shotgun (WGS) entry which is preliminary data.</text>
</comment>
<dbReference type="InterPro" id="IPR003660">
    <property type="entry name" value="HAMP_dom"/>
</dbReference>
<dbReference type="SUPFAM" id="SSF158472">
    <property type="entry name" value="HAMP domain-like"/>
    <property type="match status" value="1"/>
</dbReference>
<dbReference type="InterPro" id="IPR029787">
    <property type="entry name" value="Nucleotide_cyclase"/>
</dbReference>
<evidence type="ECO:0000313" key="6">
    <source>
        <dbReference type="EMBL" id="NVZ08542.1"/>
    </source>
</evidence>
<dbReference type="Pfam" id="PF00990">
    <property type="entry name" value="GGDEF"/>
    <property type="match status" value="1"/>
</dbReference>
<dbReference type="InterPro" id="IPR000160">
    <property type="entry name" value="GGDEF_dom"/>
</dbReference>
<reference evidence="6 7" key="1">
    <citation type="submission" date="2020-06" db="EMBL/GenBank/DDBJ databases">
        <title>Whole-genome sequence of Allochromatium humboldtianum DSM 21881, type strain.</title>
        <authorList>
            <person name="Kyndt J.A."/>
            <person name="Meyer T.E."/>
        </authorList>
    </citation>
    <scope>NUCLEOTIDE SEQUENCE [LARGE SCALE GENOMIC DNA]</scope>
    <source>
        <strain evidence="6 7">DSM 21881</strain>
    </source>
</reference>
<evidence type="ECO:0000259" key="5">
    <source>
        <dbReference type="PROSITE" id="PS50887"/>
    </source>
</evidence>
<dbReference type="PROSITE" id="PS50887">
    <property type="entry name" value="GGDEF"/>
    <property type="match status" value="1"/>
</dbReference>
<dbReference type="CDD" id="cd01949">
    <property type="entry name" value="GGDEF"/>
    <property type="match status" value="1"/>
</dbReference>
<dbReference type="SMART" id="SM00267">
    <property type="entry name" value="GGDEF"/>
    <property type="match status" value="1"/>
</dbReference>
<keyword evidence="7" id="KW-1185">Reference proteome</keyword>
<dbReference type="EMBL" id="JABZEO010000002">
    <property type="protein sequence ID" value="NVZ08542.1"/>
    <property type="molecule type" value="Genomic_DNA"/>
</dbReference>
<dbReference type="GO" id="GO:0007165">
    <property type="term" value="P:signal transduction"/>
    <property type="evidence" value="ECO:0007669"/>
    <property type="project" value="InterPro"/>
</dbReference>
<dbReference type="SUPFAM" id="SSF55073">
    <property type="entry name" value="Nucleotide cyclase"/>
    <property type="match status" value="1"/>
</dbReference>
<protein>
    <submittedName>
        <fullName evidence="6">GGDEF domain-containing protein</fullName>
    </submittedName>
</protein>
<dbReference type="Gene3D" id="6.10.340.10">
    <property type="match status" value="1"/>
</dbReference>
<dbReference type="NCBIfam" id="TIGR00254">
    <property type="entry name" value="GGDEF"/>
    <property type="match status" value="1"/>
</dbReference>
<evidence type="ECO:0000256" key="2">
    <source>
        <dbReference type="SAM" id="MobiDB-lite"/>
    </source>
</evidence>
<evidence type="ECO:0000313" key="7">
    <source>
        <dbReference type="Proteomes" id="UP000592294"/>
    </source>
</evidence>
<dbReference type="RefSeq" id="WP_176975313.1">
    <property type="nucleotide sequence ID" value="NZ_JABZEO010000002.1"/>
</dbReference>
<dbReference type="InterPro" id="IPR043128">
    <property type="entry name" value="Rev_trsase/Diguanyl_cyclase"/>
</dbReference>
<organism evidence="6 7">
    <name type="scientific">Allochromatium humboldtianum</name>
    <dbReference type="NCBI Taxonomy" id="504901"/>
    <lineage>
        <taxon>Bacteria</taxon>
        <taxon>Pseudomonadati</taxon>
        <taxon>Pseudomonadota</taxon>
        <taxon>Gammaproteobacteria</taxon>
        <taxon>Chromatiales</taxon>
        <taxon>Chromatiaceae</taxon>
        <taxon>Allochromatium</taxon>
    </lineage>
</organism>
<dbReference type="FunFam" id="3.30.70.270:FF:000001">
    <property type="entry name" value="Diguanylate cyclase domain protein"/>
    <property type="match status" value="1"/>
</dbReference>
<evidence type="ECO:0000259" key="4">
    <source>
        <dbReference type="PROSITE" id="PS50885"/>
    </source>
</evidence>